<comment type="subcellular location">
    <subcellularLocation>
        <location evidence="2">Secreted</location>
    </subcellularLocation>
</comment>
<dbReference type="InterPro" id="IPR036881">
    <property type="entry name" value="Glyco_hydro_3_C_sf"/>
</dbReference>
<evidence type="ECO:0000256" key="10">
    <source>
        <dbReference type="ARBA" id="ARBA00039579"/>
    </source>
</evidence>
<keyword evidence="7" id="KW-0378">Hydrolase</keyword>
<keyword evidence="8" id="KW-0326">Glycosidase</keyword>
<keyword evidence="5" id="KW-0964">Secreted</keyword>
<dbReference type="PANTHER" id="PTHR42715:SF12">
    <property type="entry name" value="BETA-GLUCOSIDASE G-RELATED"/>
    <property type="match status" value="1"/>
</dbReference>
<comment type="caution">
    <text evidence="15">The sequence shown here is derived from an EMBL/GenBank/DDBJ whole genome shotgun (WGS) entry which is preliminary data.</text>
</comment>
<reference evidence="15" key="1">
    <citation type="submission" date="2023-08" db="EMBL/GenBank/DDBJ databases">
        <authorList>
            <person name="Chen Y."/>
            <person name="Shah S."/>
            <person name="Dougan E. K."/>
            <person name="Thang M."/>
            <person name="Chan C."/>
        </authorList>
    </citation>
    <scope>NUCLEOTIDE SEQUENCE</scope>
</reference>
<feature type="domain" description="Fibronectin type III-like" evidence="14">
    <location>
        <begin position="654"/>
        <end position="721"/>
    </location>
</feature>
<keyword evidence="6" id="KW-0732">Signal</keyword>
<dbReference type="EMBL" id="CAUJNA010001336">
    <property type="protein sequence ID" value="CAJ1386175.1"/>
    <property type="molecule type" value="Genomic_DNA"/>
</dbReference>
<evidence type="ECO:0000256" key="1">
    <source>
        <dbReference type="ARBA" id="ARBA00000448"/>
    </source>
</evidence>
<dbReference type="PRINTS" id="PR00133">
    <property type="entry name" value="GLHYDRLASE3"/>
</dbReference>
<keyword evidence="16" id="KW-1185">Reference proteome</keyword>
<dbReference type="Gene3D" id="3.20.20.300">
    <property type="entry name" value="Glycoside hydrolase, family 3, N-terminal domain"/>
    <property type="match status" value="1"/>
</dbReference>
<name>A0AA36MU73_9DINO</name>
<dbReference type="Proteomes" id="UP001178507">
    <property type="component" value="Unassembled WGS sequence"/>
</dbReference>
<proteinExistence type="inferred from homology"/>
<sequence>MRHILAAFLAGVGCSLELEECDGASVLQQRSTRISEEMSLREAVHEAGLLAKKLSKDEIAGLVRGVGYNDSVYNPPLGYFVGNSAPVPRLGIPSLNLQDNGQGYRTVSKEVISLVTAFPSTLAVAATWDRKLGFAWGQALGEEFHGKGANVLLGPGLNVHRVARNGRNVEYLSGESGYLGAELVQGYIKGVHSKHVVTVMKHFIANSQETMRSFVDPKIEERALFEVYYPPFQAAIDAGCLSAMCSYNLVNGAHACSNSVILQQHLRDAMGYQGWVMSDWWALHNFSAEQGLDQEMPGNSCEGNPMNKAYFTEENLATLSSEKLQQMATRILTPVVRYGLMEYPVCAPEDSCYDEIYKKEAPHRQAHGKLARRMVAESVMLLKNKKEVLPISPDVQSIAVLGSACDADNNIDAMLDKWDLGNYYTVGGSGRVIPENPRSVQEGIEDACEAAGCTVSAVLVDDVEAALAAAENADLVVVCAATTSQENADRESLSVDQEPFVVELTSRLSKPSVVVSMIPGTIVMPWIEKVDAAVAVFLAGQATGDGIADVLFGKVNPGAKSPVTFPLKEEDAIAPCDPPVDFEEVPKNSYPCEYAEGLKAGFPYYEDKDVLFPFGHGLSYTTFSYGALSISPCGAECASVQLELRNTGPVAGAEVVQLYLVFPEGLGEPKHGVLRGFQKVFLEPNTAQQVELKLHPKDFAIHTSAWTVPDGEFQVHVGSSSRDIRAEGAFTPKAMLKIQM</sequence>
<evidence type="ECO:0000256" key="3">
    <source>
        <dbReference type="ARBA" id="ARBA00005336"/>
    </source>
</evidence>
<organism evidence="15 16">
    <name type="scientific">Effrenium voratum</name>
    <dbReference type="NCBI Taxonomy" id="2562239"/>
    <lineage>
        <taxon>Eukaryota</taxon>
        <taxon>Sar</taxon>
        <taxon>Alveolata</taxon>
        <taxon>Dinophyceae</taxon>
        <taxon>Suessiales</taxon>
        <taxon>Symbiodiniaceae</taxon>
        <taxon>Effrenium</taxon>
    </lineage>
</organism>
<dbReference type="Pfam" id="PF01915">
    <property type="entry name" value="Glyco_hydro_3_C"/>
    <property type="match status" value="1"/>
</dbReference>
<evidence type="ECO:0000256" key="9">
    <source>
        <dbReference type="ARBA" id="ARBA00024983"/>
    </source>
</evidence>
<evidence type="ECO:0000259" key="14">
    <source>
        <dbReference type="SMART" id="SM01217"/>
    </source>
</evidence>
<accession>A0AA36MU73</accession>
<comment type="similarity">
    <text evidence="3">Belongs to the glycosyl hydrolase 3 family.</text>
</comment>
<dbReference type="Gene3D" id="2.60.40.10">
    <property type="entry name" value="Immunoglobulins"/>
    <property type="match status" value="1"/>
</dbReference>
<evidence type="ECO:0000256" key="5">
    <source>
        <dbReference type="ARBA" id="ARBA00022525"/>
    </source>
</evidence>
<dbReference type="GO" id="GO:0005576">
    <property type="term" value="C:extracellular region"/>
    <property type="evidence" value="ECO:0007669"/>
    <property type="project" value="UniProtKB-SubCell"/>
</dbReference>
<dbReference type="PANTHER" id="PTHR42715">
    <property type="entry name" value="BETA-GLUCOSIDASE"/>
    <property type="match status" value="1"/>
</dbReference>
<dbReference type="InterPro" id="IPR001764">
    <property type="entry name" value="Glyco_hydro_3_N"/>
</dbReference>
<dbReference type="SUPFAM" id="SSF52279">
    <property type="entry name" value="Beta-D-glucan exohydrolase, C-terminal domain"/>
    <property type="match status" value="1"/>
</dbReference>
<dbReference type="EC" id="3.2.1.21" evidence="4"/>
<evidence type="ECO:0000256" key="8">
    <source>
        <dbReference type="ARBA" id="ARBA00023295"/>
    </source>
</evidence>
<dbReference type="SMART" id="SM01217">
    <property type="entry name" value="Fn3_like"/>
    <property type="match status" value="1"/>
</dbReference>
<dbReference type="Gene3D" id="3.40.50.1700">
    <property type="entry name" value="Glycoside hydrolase family 3 C-terminal domain"/>
    <property type="match status" value="1"/>
</dbReference>
<dbReference type="AlphaFoldDB" id="A0AA36MU73"/>
<evidence type="ECO:0000256" key="12">
    <source>
        <dbReference type="ARBA" id="ARBA00041601"/>
    </source>
</evidence>
<dbReference type="SUPFAM" id="SSF51445">
    <property type="entry name" value="(Trans)glycosidases"/>
    <property type="match status" value="1"/>
</dbReference>
<dbReference type="GO" id="GO:0008422">
    <property type="term" value="F:beta-glucosidase activity"/>
    <property type="evidence" value="ECO:0007669"/>
    <property type="project" value="UniProtKB-EC"/>
</dbReference>
<gene>
    <name evidence="15" type="ORF">EVOR1521_LOCUS12611</name>
</gene>
<dbReference type="InterPro" id="IPR026891">
    <property type="entry name" value="Fn3-like"/>
</dbReference>
<dbReference type="Pfam" id="PF14310">
    <property type="entry name" value="Fn3-like"/>
    <property type="match status" value="1"/>
</dbReference>
<comment type="catalytic activity">
    <reaction evidence="1">
        <text>Hydrolysis of terminal, non-reducing beta-D-glucosyl residues with release of beta-D-glucose.</text>
        <dbReference type="EC" id="3.2.1.21"/>
    </reaction>
</comment>
<evidence type="ECO:0000256" key="13">
    <source>
        <dbReference type="ARBA" id="ARBA00041808"/>
    </source>
</evidence>
<dbReference type="InterPro" id="IPR002772">
    <property type="entry name" value="Glyco_hydro_3_C"/>
</dbReference>
<dbReference type="InterPro" id="IPR013783">
    <property type="entry name" value="Ig-like_fold"/>
</dbReference>
<dbReference type="GO" id="GO:0009251">
    <property type="term" value="P:glucan catabolic process"/>
    <property type="evidence" value="ECO:0007669"/>
    <property type="project" value="TreeGrafter"/>
</dbReference>
<evidence type="ECO:0000256" key="6">
    <source>
        <dbReference type="ARBA" id="ARBA00022729"/>
    </source>
</evidence>
<dbReference type="Pfam" id="PF00933">
    <property type="entry name" value="Glyco_hydro_3"/>
    <property type="match status" value="1"/>
</dbReference>
<protein>
    <recommendedName>
        <fullName evidence="10">Probable beta-glucosidase G</fullName>
        <ecNumber evidence="4">3.2.1.21</ecNumber>
    </recommendedName>
    <alternativeName>
        <fullName evidence="11">Beta-D-glucoside glucohydrolase G</fullName>
    </alternativeName>
    <alternativeName>
        <fullName evidence="12">Cellobiase G</fullName>
    </alternativeName>
    <alternativeName>
        <fullName evidence="13">Gentiobiase G</fullName>
    </alternativeName>
</protein>
<evidence type="ECO:0000256" key="4">
    <source>
        <dbReference type="ARBA" id="ARBA00012744"/>
    </source>
</evidence>
<evidence type="ECO:0000313" key="16">
    <source>
        <dbReference type="Proteomes" id="UP001178507"/>
    </source>
</evidence>
<evidence type="ECO:0000256" key="2">
    <source>
        <dbReference type="ARBA" id="ARBA00004613"/>
    </source>
</evidence>
<dbReference type="InterPro" id="IPR036962">
    <property type="entry name" value="Glyco_hydro_3_N_sf"/>
</dbReference>
<dbReference type="InterPro" id="IPR017853">
    <property type="entry name" value="GH"/>
</dbReference>
<evidence type="ECO:0000256" key="7">
    <source>
        <dbReference type="ARBA" id="ARBA00022801"/>
    </source>
</evidence>
<dbReference type="InterPro" id="IPR050288">
    <property type="entry name" value="Cellulose_deg_GH3"/>
</dbReference>
<comment type="function">
    <text evidence="9">Beta-glucosidases are one of a number of cellulolytic enzymes involved in the degradation of cellulosic biomass. Catalyzes the last step releasing glucose from the inhibitory cellobiose.</text>
</comment>
<evidence type="ECO:0000313" key="15">
    <source>
        <dbReference type="EMBL" id="CAJ1386175.1"/>
    </source>
</evidence>
<evidence type="ECO:0000256" key="11">
    <source>
        <dbReference type="ARBA" id="ARBA00041276"/>
    </source>
</evidence>